<reference evidence="2 3" key="1">
    <citation type="journal article" date="2014" name="World J. Microbiol. Biotechnol.">
        <title>Biodiversity and physiological characteristics of Antarctic and Arctic lichens-associated bacteria.</title>
        <authorList>
            <person name="Lee Y.M."/>
            <person name="Kim E.H."/>
            <person name="Lee H.K."/>
            <person name="Hong S.G."/>
        </authorList>
    </citation>
    <scope>NUCLEOTIDE SEQUENCE [LARGE SCALE GENOMIC DNA]</scope>
    <source>
        <strain evidence="2 3">PAMC 26569</strain>
    </source>
</reference>
<organism evidence="2 3">
    <name type="scientific">Lichenicola cladoniae</name>
    <dbReference type="NCBI Taxonomy" id="1484109"/>
    <lineage>
        <taxon>Bacteria</taxon>
        <taxon>Pseudomonadati</taxon>
        <taxon>Pseudomonadota</taxon>
        <taxon>Alphaproteobacteria</taxon>
        <taxon>Acetobacterales</taxon>
        <taxon>Acetobacteraceae</taxon>
        <taxon>Lichenicola</taxon>
    </lineage>
</organism>
<dbReference type="Pfam" id="PF07750">
    <property type="entry name" value="GcrA"/>
    <property type="match status" value="1"/>
</dbReference>
<dbReference type="KEGG" id="lck:HN018_17535"/>
<keyword evidence="3" id="KW-1185">Reference proteome</keyword>
<accession>A0A6M8HSW1</accession>
<dbReference type="InterPro" id="IPR011681">
    <property type="entry name" value="GcrA"/>
</dbReference>
<proteinExistence type="predicted"/>
<gene>
    <name evidence="2" type="ORF">HN018_17535</name>
</gene>
<evidence type="ECO:0000256" key="1">
    <source>
        <dbReference type="SAM" id="MobiDB-lite"/>
    </source>
</evidence>
<name>A0A6M8HSW1_9PROT</name>
<dbReference type="Gene3D" id="1.10.10.60">
    <property type="entry name" value="Homeodomain-like"/>
    <property type="match status" value="1"/>
</dbReference>
<dbReference type="RefSeq" id="WP_171832878.1">
    <property type="nucleotide sequence ID" value="NZ_CP053708.1"/>
</dbReference>
<dbReference type="Proteomes" id="UP000500767">
    <property type="component" value="Chromosome"/>
</dbReference>
<evidence type="ECO:0000313" key="3">
    <source>
        <dbReference type="Proteomes" id="UP000500767"/>
    </source>
</evidence>
<evidence type="ECO:0000313" key="2">
    <source>
        <dbReference type="EMBL" id="QKE91594.1"/>
    </source>
</evidence>
<dbReference type="AlphaFoldDB" id="A0A6M8HSW1"/>
<feature type="region of interest" description="Disordered" evidence="1">
    <location>
        <begin position="47"/>
        <end position="92"/>
    </location>
</feature>
<protein>
    <submittedName>
        <fullName evidence="2">GcrA cell cycle regulator</fullName>
    </submittedName>
</protein>
<dbReference type="EMBL" id="CP053708">
    <property type="protein sequence ID" value="QKE91594.1"/>
    <property type="molecule type" value="Genomic_DNA"/>
</dbReference>
<sequence length="227" mass="24634">MEWNDESISRLRSLWQEGLSTAEIGRRMQITKNAVVGKAHRLILSPRPSPIRKGLETVDGSEQPRRPVPVADLGRQPTALPVSPSFGMPSNDRDVDAIQAMAVAPYAIPTSAELPKPVVPVREAATVHQLRPAALPVAQRLVASVERIAPTAPRPAPVAPIEAEETVRGHAPSTPRRRGMACCWPLGDPGTKEFRFCGADPVANKPYCSEHAALAYVKLRDRRDSVA</sequence>